<evidence type="ECO:0000313" key="3">
    <source>
        <dbReference type="Proteomes" id="UP001303902"/>
    </source>
</evidence>
<dbReference type="InterPro" id="IPR024980">
    <property type="entry name" value="DUF3886"/>
</dbReference>
<protein>
    <submittedName>
        <fullName evidence="2">YqkE family protein</fullName>
    </submittedName>
</protein>
<evidence type="ECO:0000313" key="2">
    <source>
        <dbReference type="EMBL" id="WOV86031.1"/>
    </source>
</evidence>
<evidence type="ECO:0000256" key="1">
    <source>
        <dbReference type="SAM" id="MobiDB-lite"/>
    </source>
</evidence>
<dbReference type="Pfam" id="PF13025">
    <property type="entry name" value="DUF3886"/>
    <property type="match status" value="1"/>
</dbReference>
<organism evidence="2 3">
    <name type="scientific">Sporosarcina oncorhynchi</name>
    <dbReference type="NCBI Taxonomy" id="3056444"/>
    <lineage>
        <taxon>Bacteria</taxon>
        <taxon>Bacillati</taxon>
        <taxon>Bacillota</taxon>
        <taxon>Bacilli</taxon>
        <taxon>Bacillales</taxon>
        <taxon>Caryophanaceae</taxon>
        <taxon>Sporosarcina</taxon>
    </lineage>
</organism>
<sequence>MAKKKRLQATPVKRQKEKNIFSDALDDDILMKLKAAKKDLLADEQTKEEERQEQLRKDREEREKNKTFAELLDEYDKETTKY</sequence>
<gene>
    <name evidence="2" type="ORF">QWT69_08670</name>
</gene>
<proteinExistence type="predicted"/>
<keyword evidence="3" id="KW-1185">Reference proteome</keyword>
<name>A0ABZ0L076_9BACL</name>
<accession>A0ABZ0L076</accession>
<reference evidence="2 3" key="1">
    <citation type="submission" date="2023-06" db="EMBL/GenBank/DDBJ databases">
        <title>Sporosarcina sp. nov., isolated from Korean tranditional fermented seafood 'Jeotgal'.</title>
        <authorList>
            <person name="Yang A.I."/>
            <person name="Shin N.-R."/>
        </authorList>
    </citation>
    <scope>NUCLEOTIDE SEQUENCE [LARGE SCALE GENOMIC DNA]</scope>
    <source>
        <strain evidence="2 3">T2O-4</strain>
    </source>
</reference>
<dbReference type="RefSeq" id="WP_317964798.1">
    <property type="nucleotide sequence ID" value="NZ_CP129118.1"/>
</dbReference>
<feature type="compositionally biased region" description="Basic and acidic residues" evidence="1">
    <location>
        <begin position="41"/>
        <end position="67"/>
    </location>
</feature>
<dbReference type="EMBL" id="CP129118">
    <property type="protein sequence ID" value="WOV86031.1"/>
    <property type="molecule type" value="Genomic_DNA"/>
</dbReference>
<dbReference type="Proteomes" id="UP001303902">
    <property type="component" value="Chromosome"/>
</dbReference>
<feature type="region of interest" description="Disordered" evidence="1">
    <location>
        <begin position="41"/>
        <end position="69"/>
    </location>
</feature>